<proteinExistence type="predicted"/>
<keyword evidence="2" id="KW-1185">Reference proteome</keyword>
<evidence type="ECO:0008006" key="3">
    <source>
        <dbReference type="Google" id="ProtNLM"/>
    </source>
</evidence>
<comment type="caution">
    <text evidence="1">The sequence shown here is derived from an EMBL/GenBank/DDBJ whole genome shotgun (WGS) entry which is preliminary data.</text>
</comment>
<dbReference type="Gene3D" id="3.40.50.300">
    <property type="entry name" value="P-loop containing nucleotide triphosphate hydrolases"/>
    <property type="match status" value="1"/>
</dbReference>
<organism evidence="1 2">
    <name type="scientific">Meripilus lineatus</name>
    <dbReference type="NCBI Taxonomy" id="2056292"/>
    <lineage>
        <taxon>Eukaryota</taxon>
        <taxon>Fungi</taxon>
        <taxon>Dikarya</taxon>
        <taxon>Basidiomycota</taxon>
        <taxon>Agaricomycotina</taxon>
        <taxon>Agaricomycetes</taxon>
        <taxon>Polyporales</taxon>
        <taxon>Meripilaceae</taxon>
        <taxon>Meripilus</taxon>
    </lineage>
</organism>
<dbReference type="EMBL" id="JANAWD010000118">
    <property type="protein sequence ID" value="KAJ3486525.1"/>
    <property type="molecule type" value="Genomic_DNA"/>
</dbReference>
<evidence type="ECO:0000313" key="2">
    <source>
        <dbReference type="Proteomes" id="UP001212997"/>
    </source>
</evidence>
<sequence>MASFGRSSSIEDSSLTLPPQLVPTMDVVKHTCETMRILVLGEKEIGKTTLIRRMFPVGFTVYFEILFLDRRADTGVYLQENESSFTVDEPADDNDGLPPEINMDFPRGGQPEHNLWIYEYNLSPPRSSDELPEDLAKFITQRSSPALSCAERIHVIWYLVVLTPIDEKSPLPSVDKIIQLCANCKVPIVFVFTKYDALVKDRISKIYRKNELTRLPDAEAKAHSEASVVSKELCSSIIDKIKSHNLQYTFFSMREGFETSLRSFMQSVFQGIFPSQSLNTMLRGSHQPWYKVLTHSKAGSMGLSHKEMEALGLILASVQHANVTLKVKYCVLLGSIGIILFFKTLGIKDDLIT</sequence>
<protein>
    <recommendedName>
        <fullName evidence="3">G domain-containing protein</fullName>
    </recommendedName>
</protein>
<name>A0AAD5V5D5_9APHY</name>
<dbReference type="AlphaFoldDB" id="A0AAD5V5D5"/>
<dbReference type="Proteomes" id="UP001212997">
    <property type="component" value="Unassembled WGS sequence"/>
</dbReference>
<dbReference type="SUPFAM" id="SSF52540">
    <property type="entry name" value="P-loop containing nucleoside triphosphate hydrolases"/>
    <property type="match status" value="1"/>
</dbReference>
<gene>
    <name evidence="1" type="ORF">NLI96_g4184</name>
</gene>
<reference evidence="1" key="1">
    <citation type="submission" date="2022-07" db="EMBL/GenBank/DDBJ databases">
        <title>Genome Sequence of Physisporinus lineatus.</title>
        <authorList>
            <person name="Buettner E."/>
        </authorList>
    </citation>
    <scope>NUCLEOTIDE SEQUENCE</scope>
    <source>
        <strain evidence="1">VT162</strain>
    </source>
</reference>
<dbReference type="InterPro" id="IPR027417">
    <property type="entry name" value="P-loop_NTPase"/>
</dbReference>
<evidence type="ECO:0000313" key="1">
    <source>
        <dbReference type="EMBL" id="KAJ3486525.1"/>
    </source>
</evidence>
<accession>A0AAD5V5D5</accession>